<dbReference type="Proteomes" id="UP001408789">
    <property type="component" value="Unassembled WGS sequence"/>
</dbReference>
<evidence type="ECO:0000256" key="1">
    <source>
        <dbReference type="ARBA" id="ARBA00004167"/>
    </source>
</evidence>
<dbReference type="InterPro" id="IPR025287">
    <property type="entry name" value="WAK_GUB"/>
</dbReference>
<dbReference type="EMBL" id="JBCNJP010000019">
    <property type="protein sequence ID" value="KAK9062317.1"/>
    <property type="molecule type" value="Genomic_DNA"/>
</dbReference>
<evidence type="ECO:0000256" key="5">
    <source>
        <dbReference type="PROSITE-ProRule" id="PRU00464"/>
    </source>
</evidence>
<reference evidence="7 8" key="1">
    <citation type="submission" date="2024-04" db="EMBL/GenBank/DDBJ databases">
        <title>The reference genome of an endangered Asteraceae, Deinandra increscens subsp. villosa, native to the Central Coast of California.</title>
        <authorList>
            <person name="Guilliams M."/>
            <person name="Hasenstab-Lehman K."/>
            <person name="Meyer R."/>
            <person name="Mcevoy S."/>
        </authorList>
    </citation>
    <scope>NUCLEOTIDE SEQUENCE [LARGE SCALE GENOMIC DNA]</scope>
    <source>
        <tissue evidence="7">Leaf</tissue>
    </source>
</reference>
<protein>
    <recommendedName>
        <fullName evidence="6">HIT domain-containing protein</fullName>
    </recommendedName>
</protein>
<dbReference type="CDD" id="cd01276">
    <property type="entry name" value="PKCI_related"/>
    <property type="match status" value="1"/>
</dbReference>
<dbReference type="PROSITE" id="PS00892">
    <property type="entry name" value="HIT_1"/>
    <property type="match status" value="1"/>
</dbReference>
<dbReference type="SUPFAM" id="SSF54197">
    <property type="entry name" value="HIT-like"/>
    <property type="match status" value="1"/>
</dbReference>
<feature type="active site" description="Tele-AMP-histidine intermediate" evidence="3">
    <location>
        <position position="172"/>
    </location>
</feature>
<evidence type="ECO:0000313" key="7">
    <source>
        <dbReference type="EMBL" id="KAK9062317.1"/>
    </source>
</evidence>
<feature type="short sequence motif" description="Histidine triad motif" evidence="4 5">
    <location>
        <begin position="170"/>
        <end position="174"/>
    </location>
</feature>
<gene>
    <name evidence="7" type="ORF">SSX86_019503</name>
</gene>
<dbReference type="InterPro" id="IPR001310">
    <property type="entry name" value="Histidine_triad_HIT"/>
</dbReference>
<organism evidence="7 8">
    <name type="scientific">Deinandra increscens subsp. villosa</name>
    <dbReference type="NCBI Taxonomy" id="3103831"/>
    <lineage>
        <taxon>Eukaryota</taxon>
        <taxon>Viridiplantae</taxon>
        <taxon>Streptophyta</taxon>
        <taxon>Embryophyta</taxon>
        <taxon>Tracheophyta</taxon>
        <taxon>Spermatophyta</taxon>
        <taxon>Magnoliopsida</taxon>
        <taxon>eudicotyledons</taxon>
        <taxon>Gunneridae</taxon>
        <taxon>Pentapetalae</taxon>
        <taxon>asterids</taxon>
        <taxon>campanulids</taxon>
        <taxon>Asterales</taxon>
        <taxon>Asteraceae</taxon>
        <taxon>Asteroideae</taxon>
        <taxon>Heliantheae alliance</taxon>
        <taxon>Madieae</taxon>
        <taxon>Madiinae</taxon>
        <taxon>Deinandra</taxon>
    </lineage>
</organism>
<dbReference type="PROSITE" id="PS51084">
    <property type="entry name" value="HIT_2"/>
    <property type="match status" value="1"/>
</dbReference>
<dbReference type="InterPro" id="IPR036265">
    <property type="entry name" value="HIT-like_sf"/>
</dbReference>
<dbReference type="PANTHER" id="PTHR33491">
    <property type="entry name" value="OSJNBA0016N04.9 PROTEIN"/>
    <property type="match status" value="1"/>
</dbReference>
<proteinExistence type="predicted"/>
<dbReference type="Gene3D" id="1.10.510.10">
    <property type="entry name" value="Transferase(Phosphotransferase) domain 1"/>
    <property type="match status" value="1"/>
</dbReference>
<keyword evidence="8" id="KW-1185">Reference proteome</keyword>
<dbReference type="Pfam" id="PF01230">
    <property type="entry name" value="HIT"/>
    <property type="match status" value="1"/>
</dbReference>
<dbReference type="GO" id="GO:0016020">
    <property type="term" value="C:membrane"/>
    <property type="evidence" value="ECO:0007669"/>
    <property type="project" value="UniProtKB-SubCell"/>
</dbReference>
<keyword evidence="2" id="KW-0732">Signal</keyword>
<evidence type="ECO:0000256" key="3">
    <source>
        <dbReference type="PIRSR" id="PIRSR601310-1"/>
    </source>
</evidence>
<dbReference type="FunFam" id="3.30.428.10:FF:000005">
    <property type="entry name" value="Histidine triad nucleotide-binding protein 1"/>
    <property type="match status" value="1"/>
</dbReference>
<dbReference type="PRINTS" id="PR00332">
    <property type="entry name" value="HISTRIAD"/>
</dbReference>
<dbReference type="GO" id="GO:0047627">
    <property type="term" value="F:adenylylsulfatase activity"/>
    <property type="evidence" value="ECO:0007669"/>
    <property type="project" value="UniProtKB-ARBA"/>
</dbReference>
<dbReference type="Gene3D" id="3.30.428.10">
    <property type="entry name" value="HIT-like"/>
    <property type="match status" value="1"/>
</dbReference>
<sequence>MAAVTSSLLRSSITLRALSPFNPLKRPNSTRLFQSSFQLPVRQCARRAMSRVRATHDEEAAARTAATEANSGAPTIFDKIISKEIPSSIVYEDEKVLAFRDINPQAPVHVLVIPKLRDGLTELGKAEPRHEDILGHLLHASKIVAEKEGIVDGFRVVINSGATACQSVYHLHLHVLGGRQLKWPPATSVAIPKYALTGCNDTCGDVRIPYPFGIGANCSVNQWYTVECNSSTPYLPALNRLELLEVNLADQIVTVNTPKISDCQNSNQTNSIDLSNTPFLFSKSHNKFVYEGCGNAAMMDNGTVLTGCSTSCRNDTVSDTTNCFGKSCCQTTIPHYLNSYGLNLERSGDPNRSCGSAFLVDDNMYANRSSYNRSTAFVPTSLLWTLEEADINRMSCCDGASLKIFWIGRSVDLGNNTSIDIQKCSALNYAEGTPYLADGCEYTKECSRCRNSGGFCDEGAIFDVDGLVTQRNFTCGSSNPYPDDAGAEVIKSSKSSLGVILATSVAIPKYALTGCNDTCGNVRIPYPFGIGANCSVNQWYTVECNSSTPYLPALNRLELLDVNLADQIVTVNTPKISDCQNSNQTNSIDLGDTPFLFSKSHNKFVYEGCGNAAMMDNGTVLTGCSTSCRNDTVSDTTNCFGKSCCQTTIPHYLNSYSLNLERSGDPNGSCGPAFLVDDNMYANRSSYNRSTAFVPTSLLWTLEEGDINRMTCCDSALLTILWFSRSVDLGNNTSIDIQKCSALNYVEGTPYLVDGCEYTKECSRCSNSGGICDEGAVFDVDDLVTQRNFTCGSSNPYPDDAGAEVIKSSKSSLGVILATSIAIPTYSMTGCKDTCGNVMIPYPFGIGANCSVNQWYNVDCNSSTPYLPALNHLELLGVNLDDQIVTVNMPKISDCQNSSSQTNSIDLGNTPFMYSKSHNKFVFEGCGNAALMDNKSVLTGCSTNCRNDTLNDRTNCFGISCCQTTIPHYLTSYNINMEMSGDLDGQTCGSTFLVDDNQGSFNRSIGFVPTSLLWILEKGDFEQISCCNNLVDYKMVWEIRSVDLGNNTSIDIHKCSSTLTYIEGTPYLAYGCEYTDECSKCKNSGGYCDEDAVLDVDDIVTKRNFSCMVYTGVDIPGPPIRAIAATSVSIPKYALTGCNDTCGNVRIPFPFGIGADCSVNQWYTVDCNSSTPYLPAIYHLELLKVDLENQTVTVNIPKIFNCQNSSWTNNINLGNTPFLFSRSHNKFVFEGCGNAAMMYKWRVLTGCSSSCGNNTVTDRANCFGIGCCQTTIPHYLNSYNVNFQRSGDNPDGPCGSAFLVDDNSYTNRSSSNVSVDFVPTSLLWTLGEGDVERISCCESQWDTRNVDLGNNRSMEIQKCYVPIFVEGNPYLLDGCEVTEECSICMESGGSCVDDTVPDVDGLFSEPNFTCDKTLPGYYDQNRTSKSSLGVILAMEENRIMSIFDEKVVKEGPINVLLAVANLAMRCLNLNGKSRPTMKEVAMELETIRMSHVPSAIQTKFEHMIYEEDVSMLNYGESTSMFTSTFVNPDDTTTDQ</sequence>
<evidence type="ECO:0000259" key="6">
    <source>
        <dbReference type="PROSITE" id="PS51084"/>
    </source>
</evidence>
<accession>A0AAP0CXY0</accession>
<evidence type="ECO:0000256" key="4">
    <source>
        <dbReference type="PIRSR" id="PIRSR601310-3"/>
    </source>
</evidence>
<dbReference type="InterPro" id="IPR011146">
    <property type="entry name" value="HIT-like"/>
</dbReference>
<comment type="subcellular location">
    <subcellularLocation>
        <location evidence="1">Membrane</location>
        <topology evidence="1">Single-pass membrane protein</topology>
    </subcellularLocation>
</comment>
<comment type="caution">
    <text evidence="7">The sequence shown here is derived from an EMBL/GenBank/DDBJ whole genome shotgun (WGS) entry which is preliminary data.</text>
</comment>
<dbReference type="InterPro" id="IPR019808">
    <property type="entry name" value="Histidine_triad_CS"/>
</dbReference>
<dbReference type="Pfam" id="PF13947">
    <property type="entry name" value="GUB_WAK_bind"/>
    <property type="match status" value="4"/>
</dbReference>
<evidence type="ECO:0000256" key="2">
    <source>
        <dbReference type="ARBA" id="ARBA00022729"/>
    </source>
</evidence>
<feature type="domain" description="HIT" evidence="6">
    <location>
        <begin position="76"/>
        <end position="188"/>
    </location>
</feature>
<evidence type="ECO:0000313" key="8">
    <source>
        <dbReference type="Proteomes" id="UP001408789"/>
    </source>
</evidence>
<dbReference type="GO" id="GO:0030247">
    <property type="term" value="F:polysaccharide binding"/>
    <property type="evidence" value="ECO:0007669"/>
    <property type="project" value="InterPro"/>
</dbReference>
<name>A0AAP0CXY0_9ASTR</name>